<organism evidence="3 4">
    <name type="scientific">Paenibacillus lacisoli</name>
    <dbReference type="NCBI Taxonomy" id="3064525"/>
    <lineage>
        <taxon>Bacteria</taxon>
        <taxon>Bacillati</taxon>
        <taxon>Bacillota</taxon>
        <taxon>Bacilli</taxon>
        <taxon>Bacillales</taxon>
        <taxon>Paenibacillaceae</taxon>
        <taxon>Paenibacillus</taxon>
    </lineage>
</organism>
<evidence type="ECO:0000259" key="2">
    <source>
        <dbReference type="Pfam" id="PF22725"/>
    </source>
</evidence>
<comment type="caution">
    <text evidence="3">The sequence shown here is derived from an EMBL/GenBank/DDBJ whole genome shotgun (WGS) entry which is preliminary data.</text>
</comment>
<accession>A0ABT9CFA3</accession>
<feature type="domain" description="Gfo/Idh/MocA-like oxidoreductase N-terminal" evidence="1">
    <location>
        <begin position="6"/>
        <end position="120"/>
    </location>
</feature>
<dbReference type="InterPro" id="IPR000683">
    <property type="entry name" value="Gfo/Idh/MocA-like_OxRdtase_N"/>
</dbReference>
<dbReference type="Gene3D" id="3.40.50.720">
    <property type="entry name" value="NAD(P)-binding Rossmann-like Domain"/>
    <property type="match status" value="1"/>
</dbReference>
<reference evidence="3 4" key="1">
    <citation type="submission" date="2023-07" db="EMBL/GenBank/DDBJ databases">
        <title>Paenibacillus sp. JX-17 nov. isolated from soil.</title>
        <authorList>
            <person name="Wan Y."/>
            <person name="Liu B."/>
        </authorList>
    </citation>
    <scope>NUCLEOTIDE SEQUENCE [LARGE SCALE GENOMIC DNA]</scope>
    <source>
        <strain evidence="3 4">JX-17</strain>
    </source>
</reference>
<dbReference type="Proteomes" id="UP001240171">
    <property type="component" value="Unassembled WGS sequence"/>
</dbReference>
<dbReference type="InterPro" id="IPR055170">
    <property type="entry name" value="GFO_IDH_MocA-like_dom"/>
</dbReference>
<dbReference type="InterPro" id="IPR051317">
    <property type="entry name" value="Gfo/Idh/MocA_oxidoreduct"/>
</dbReference>
<proteinExistence type="predicted"/>
<dbReference type="PANTHER" id="PTHR43708">
    <property type="entry name" value="CONSERVED EXPRESSED OXIDOREDUCTASE (EUROFUNG)"/>
    <property type="match status" value="1"/>
</dbReference>
<dbReference type="Gene3D" id="3.30.360.10">
    <property type="entry name" value="Dihydrodipicolinate Reductase, domain 2"/>
    <property type="match status" value="1"/>
</dbReference>
<evidence type="ECO:0000259" key="1">
    <source>
        <dbReference type="Pfam" id="PF01408"/>
    </source>
</evidence>
<dbReference type="EMBL" id="JAUQTB010000011">
    <property type="protein sequence ID" value="MDO7907953.1"/>
    <property type="molecule type" value="Genomic_DNA"/>
</dbReference>
<dbReference type="RefSeq" id="WP_305025174.1">
    <property type="nucleotide sequence ID" value="NZ_JAUQTB010000011.1"/>
</dbReference>
<gene>
    <name evidence="3" type="ORF">Q5741_16190</name>
</gene>
<dbReference type="Pfam" id="PF01408">
    <property type="entry name" value="GFO_IDH_MocA"/>
    <property type="match status" value="1"/>
</dbReference>
<dbReference type="SUPFAM" id="SSF51735">
    <property type="entry name" value="NAD(P)-binding Rossmann-fold domains"/>
    <property type="match status" value="1"/>
</dbReference>
<protein>
    <submittedName>
        <fullName evidence="3">Gfo/Idh/MocA family oxidoreductase</fullName>
    </submittedName>
</protein>
<dbReference type="Pfam" id="PF22725">
    <property type="entry name" value="GFO_IDH_MocA_C3"/>
    <property type="match status" value="1"/>
</dbReference>
<dbReference type="InterPro" id="IPR036291">
    <property type="entry name" value="NAD(P)-bd_dom_sf"/>
</dbReference>
<sequence length="346" mass="38230">MSQLYRVAVAGCGQMANTWIEYAKSREDTEIVALVDLHRDAAQRMAVKHQLKAGVYTELAQAIQEQDANLVFDVTVPSSHFEVAAVGLQSGCHVFAEKPLAESMKDCLQVVRLSQSTGRSHAVMQNRRFDPRIRSLRRLIEDGTIGKPGFIGADFFIGPHFGGFRDSMDSPLLMDMAIHTFDQARFIMGADAVTVYCEEFNPPGSWYAGQAGAVCIFTMSDGSVFNYRGLWCAEGAPTSWEASWRITGEYGTAMWDGTDEPYAEVVGRDGEDGGFLRKSTRIAAPEVFMDHTFHNGCLDEMFNSLKESRAAETHCEDNSRSMAMVLGAIESARTGRRVNLSDMMKG</sequence>
<evidence type="ECO:0000313" key="4">
    <source>
        <dbReference type="Proteomes" id="UP001240171"/>
    </source>
</evidence>
<evidence type="ECO:0000313" key="3">
    <source>
        <dbReference type="EMBL" id="MDO7907953.1"/>
    </source>
</evidence>
<name>A0ABT9CFA3_9BACL</name>
<keyword evidence="4" id="KW-1185">Reference proteome</keyword>
<dbReference type="PANTHER" id="PTHR43708:SF8">
    <property type="entry name" value="OXIDOREDUCTASE"/>
    <property type="match status" value="1"/>
</dbReference>
<feature type="domain" description="GFO/IDH/MocA-like oxidoreductase" evidence="2">
    <location>
        <begin position="134"/>
        <end position="253"/>
    </location>
</feature>
<dbReference type="SUPFAM" id="SSF55347">
    <property type="entry name" value="Glyceraldehyde-3-phosphate dehydrogenase-like, C-terminal domain"/>
    <property type="match status" value="1"/>
</dbReference>